<sequence>MNANPTFDVIVIGAGIAGISTVYHLINEYNYKGKLALLDARARIGGRIDGMVIDDKHVELGANWIHGLINNPLYALALKYGLVNPFTKGLNLMSKEDRYVAGVMSTGEKIPFSIIENVCKTYFWIIKKAENYYEKFCGGEDLPIHEFNDSFGLFVEKEIDNYLKLKSDKEREIENAIFQQLLKRETNISGCHSMREISLKYFGAYEELPGGNLTIPYGGYTSLLFCLLNDIKNKLNNDKRDDSFALLLDHEVVKIKWSGVGNQSKQMIKVDCSNGKTFEANHVVISLPLGVLKNQASSLFEPSLPEYKLDCIKALGFNVVNKIFLEYKNRLSPQYWNPKIDELFCFWTEEQNEWFAKIYSFEKIGDRILLAWVSGEEAKIVEKLEPLEVGKTLTKWLRVFTNNPDFPEAENVFVTNWGSDRFTNGAYTYIPANSSVRDIELLSQPIYSDPGADKPQIVFAGEACHPSFFSTAHGAFITGRKAAFYLLDTDKDDVDKHDKASLDAKLNASRLEKN</sequence>
<proteinExistence type="inferred from homology"/>
<dbReference type="Pfam" id="PF01593">
    <property type="entry name" value="Amino_oxidase"/>
    <property type="match status" value="1"/>
</dbReference>
<dbReference type="PANTHER" id="PTHR10742">
    <property type="entry name" value="FLAVIN MONOAMINE OXIDASE"/>
    <property type="match status" value="1"/>
</dbReference>
<keyword evidence="7" id="KW-0560">Oxidoreductase</keyword>
<dbReference type="SUPFAM" id="SSF54373">
    <property type="entry name" value="FAD-linked reductases, C-terminal domain"/>
    <property type="match status" value="1"/>
</dbReference>
<comment type="caution">
    <text evidence="10">The sequence shown here is derived from an EMBL/GenBank/DDBJ whole genome shotgun (WGS) entry which is preliminary data.</text>
</comment>
<dbReference type="InterPro" id="IPR002937">
    <property type="entry name" value="Amino_oxidase"/>
</dbReference>
<keyword evidence="5" id="KW-0285">Flavoprotein</keyword>
<gene>
    <name evidence="10" type="ORF">B4U79_16084</name>
</gene>
<dbReference type="STRING" id="1965070.A0A3S4QE09"/>
<dbReference type="GO" id="GO:0005737">
    <property type="term" value="C:cytoplasm"/>
    <property type="evidence" value="ECO:0007669"/>
    <property type="project" value="UniProtKB-SubCell"/>
</dbReference>
<keyword evidence="8" id="KW-0472">Membrane</keyword>
<evidence type="ECO:0000313" key="11">
    <source>
        <dbReference type="Proteomes" id="UP000285301"/>
    </source>
</evidence>
<reference evidence="10 11" key="1">
    <citation type="journal article" date="2018" name="Gigascience">
        <title>Genomes of trombidid mites reveal novel predicted allergens and laterally-transferred genes associated with secondary metabolism.</title>
        <authorList>
            <person name="Dong X."/>
            <person name="Chaisiri K."/>
            <person name="Xia D."/>
            <person name="Armstrong S.D."/>
            <person name="Fang Y."/>
            <person name="Donnelly M.J."/>
            <person name="Kadowaki T."/>
            <person name="McGarry J.W."/>
            <person name="Darby A.C."/>
            <person name="Makepeace B.L."/>
        </authorList>
    </citation>
    <scope>NUCLEOTIDE SEQUENCE [LARGE SCALE GENOMIC DNA]</scope>
    <source>
        <strain evidence="10">UoL-WK</strain>
    </source>
</reference>
<feature type="domain" description="Amine oxidase" evidence="9">
    <location>
        <begin position="16"/>
        <end position="483"/>
    </location>
</feature>
<evidence type="ECO:0000259" key="9">
    <source>
        <dbReference type="Pfam" id="PF01593"/>
    </source>
</evidence>
<name>A0A3S4QE09_9ACAR</name>
<dbReference type="AlphaFoldDB" id="A0A3S4QE09"/>
<evidence type="ECO:0000256" key="1">
    <source>
        <dbReference type="ARBA" id="ARBA00001974"/>
    </source>
</evidence>
<dbReference type="PANTHER" id="PTHR10742:SF405">
    <property type="entry name" value="PEROXISOMAL N(1)-ACETYL-SPERMINE_SPERMIDINE OXIDASE"/>
    <property type="match status" value="1"/>
</dbReference>
<dbReference type="InterPro" id="IPR050281">
    <property type="entry name" value="Flavin_monoamine_oxidase"/>
</dbReference>
<keyword evidence="8" id="KW-0812">Transmembrane</keyword>
<feature type="transmembrane region" description="Helical" evidence="8">
    <location>
        <begin position="6"/>
        <end position="26"/>
    </location>
</feature>
<dbReference type="GO" id="GO:0046592">
    <property type="term" value="F:polyamine oxidase activity"/>
    <property type="evidence" value="ECO:0007669"/>
    <property type="project" value="TreeGrafter"/>
</dbReference>
<dbReference type="Gene3D" id="3.50.50.60">
    <property type="entry name" value="FAD/NAD(P)-binding domain"/>
    <property type="match status" value="1"/>
</dbReference>
<dbReference type="Proteomes" id="UP000285301">
    <property type="component" value="Unassembled WGS sequence"/>
</dbReference>
<evidence type="ECO:0000256" key="2">
    <source>
        <dbReference type="ARBA" id="ARBA00004496"/>
    </source>
</evidence>
<organism evidence="10 11">
    <name type="scientific">Dinothrombium tinctorium</name>
    <dbReference type="NCBI Taxonomy" id="1965070"/>
    <lineage>
        <taxon>Eukaryota</taxon>
        <taxon>Metazoa</taxon>
        <taxon>Ecdysozoa</taxon>
        <taxon>Arthropoda</taxon>
        <taxon>Chelicerata</taxon>
        <taxon>Arachnida</taxon>
        <taxon>Acari</taxon>
        <taxon>Acariformes</taxon>
        <taxon>Trombidiformes</taxon>
        <taxon>Prostigmata</taxon>
        <taxon>Anystina</taxon>
        <taxon>Parasitengona</taxon>
        <taxon>Trombidioidea</taxon>
        <taxon>Trombidiidae</taxon>
        <taxon>Dinothrombium</taxon>
    </lineage>
</organism>
<dbReference type="Gene3D" id="3.90.660.10">
    <property type="match status" value="1"/>
</dbReference>
<dbReference type="InterPro" id="IPR036188">
    <property type="entry name" value="FAD/NAD-bd_sf"/>
</dbReference>
<dbReference type="OrthoDB" id="2019015at2759"/>
<evidence type="ECO:0000256" key="5">
    <source>
        <dbReference type="ARBA" id="ARBA00022630"/>
    </source>
</evidence>
<keyword evidence="4" id="KW-0963">Cytoplasm</keyword>
<evidence type="ECO:0000256" key="6">
    <source>
        <dbReference type="ARBA" id="ARBA00022827"/>
    </source>
</evidence>
<evidence type="ECO:0000256" key="7">
    <source>
        <dbReference type="ARBA" id="ARBA00023002"/>
    </source>
</evidence>
<dbReference type="EMBL" id="NCKU01007949">
    <property type="protein sequence ID" value="RWS02252.1"/>
    <property type="molecule type" value="Genomic_DNA"/>
</dbReference>
<protein>
    <submittedName>
        <fullName evidence="10">Peroxisomal N(1)-acetyl-spermine/spermidine oxidase-like protein 1</fullName>
    </submittedName>
</protein>
<comment type="cofactor">
    <cofactor evidence="1">
        <name>FAD</name>
        <dbReference type="ChEBI" id="CHEBI:57692"/>
    </cofactor>
</comment>
<evidence type="ECO:0000256" key="3">
    <source>
        <dbReference type="ARBA" id="ARBA00005995"/>
    </source>
</evidence>
<evidence type="ECO:0000313" key="10">
    <source>
        <dbReference type="EMBL" id="RWS02252.1"/>
    </source>
</evidence>
<comment type="subcellular location">
    <subcellularLocation>
        <location evidence="2">Cytoplasm</location>
    </subcellularLocation>
</comment>
<keyword evidence="11" id="KW-1185">Reference proteome</keyword>
<comment type="similarity">
    <text evidence="3">Belongs to the flavin monoamine oxidase family.</text>
</comment>
<accession>A0A3S4QE09</accession>
<dbReference type="SUPFAM" id="SSF51905">
    <property type="entry name" value="FAD/NAD(P)-binding domain"/>
    <property type="match status" value="1"/>
</dbReference>
<evidence type="ECO:0000256" key="4">
    <source>
        <dbReference type="ARBA" id="ARBA00022490"/>
    </source>
</evidence>
<keyword evidence="8" id="KW-1133">Transmembrane helix</keyword>
<keyword evidence="6" id="KW-0274">FAD</keyword>
<evidence type="ECO:0000256" key="8">
    <source>
        <dbReference type="SAM" id="Phobius"/>
    </source>
</evidence>